<sequence length="826" mass="87732">MSGPQPAQALEGHCSAIDDNTLYVLSPSGFQSLSLKQNATWNEEASAKSVTGPACVLVDSQRTLYVIGGTSDDTGYGGLQRYSFANKAWETLSPPTEDMHSRTGHSAAYIEDAKGILVYAGSQPQAPSDLSSQTFFISTDGPFNLESFTSQAPPLTMPLLTPWNSSHAVMVGGSSTNEQVFLFDTSQGWTQLGTNLTDAIDPAARGTIVDGSDGSKVLEVYNVNVSPNTVSQYVLLGANGETAANGQKIGSGSSSRVRSRDLSLSNWPSYNSSNAPTATRADCAVAQGPSGIAAISGGNTNMPVALFDQSGNSWVDVNKFFDSKDQQPLQPSSTSSTSTASSAPSHTTSAAGIPNDGLNAHQRMLRTLGITLGVLCGIAALFILILLFLRWRKSKRQKQEGYIDEKGRNRMSFADRGASFMKEAGGSVNNLLPPDKSRYSTANGGSQGGSHSSLAIIAGRFNNNSKNHVQQKASFDSTAPFARDRSGAGEPMEMMDIGDKTLAVPQPMRKPLPLPKQASPAATYDTEKEVASDDVERNRSSGWSKYFATSGPTGPNGVSHLPAGYMKSTTKSGLSDVSDYSRASQPSRIPSSVLVPPLDIDFSKTLDGQRLSTVATGSPVFNHSREDLSRQASAAELSHGQSGLMVDSPTLDRRSQISGYSLSTNHRTTIGSTMSDSDYYTNPGETPYTPVSFKDHLNDSRPNSDARPPSSNYTSSMYEPRVPSRGKGGGSFFPGTGVSYKTSPKTASKLGSSAAPTADWATPIPKPPPALRISKPAEERDSTITVFPRGVPSAYYADRGQARQSEQKTMPSDMSWLNLGLGSNKI</sequence>
<feature type="region of interest" description="Disordered" evidence="1">
    <location>
        <begin position="426"/>
        <end position="450"/>
    </location>
</feature>
<protein>
    <recommendedName>
        <fullName evidence="5">Pre-mRNA splicing factor CLF1</fullName>
    </recommendedName>
</protein>
<feature type="compositionally biased region" description="Polar residues" evidence="1">
    <location>
        <begin position="581"/>
        <end position="590"/>
    </location>
</feature>
<evidence type="ECO:0000256" key="1">
    <source>
        <dbReference type="SAM" id="MobiDB-lite"/>
    </source>
</evidence>
<evidence type="ECO:0008006" key="5">
    <source>
        <dbReference type="Google" id="ProtNLM"/>
    </source>
</evidence>
<feature type="compositionally biased region" description="Polar residues" evidence="1">
    <location>
        <begin position="656"/>
        <end position="684"/>
    </location>
</feature>
<organism evidence="3 4">
    <name type="scientific">Recurvomyces mirabilis</name>
    <dbReference type="NCBI Taxonomy" id="574656"/>
    <lineage>
        <taxon>Eukaryota</taxon>
        <taxon>Fungi</taxon>
        <taxon>Dikarya</taxon>
        <taxon>Ascomycota</taxon>
        <taxon>Pezizomycotina</taxon>
        <taxon>Dothideomycetes</taxon>
        <taxon>Dothideomycetidae</taxon>
        <taxon>Mycosphaerellales</taxon>
        <taxon>Teratosphaeriaceae</taxon>
        <taxon>Recurvomyces</taxon>
    </lineage>
</organism>
<dbReference type="Gene3D" id="2.120.10.80">
    <property type="entry name" value="Kelch-type beta propeller"/>
    <property type="match status" value="1"/>
</dbReference>
<comment type="caution">
    <text evidence="3">The sequence shown here is derived from an EMBL/GenBank/DDBJ whole genome shotgun (WGS) entry which is preliminary data.</text>
</comment>
<name>A0AAE0TUG6_9PEZI</name>
<keyword evidence="2" id="KW-0472">Membrane</keyword>
<keyword evidence="4" id="KW-1185">Reference proteome</keyword>
<keyword evidence="2" id="KW-1133">Transmembrane helix</keyword>
<dbReference type="EMBL" id="JAUTXT010000031">
    <property type="protein sequence ID" value="KAK3672698.1"/>
    <property type="molecule type" value="Genomic_DNA"/>
</dbReference>
<feature type="compositionally biased region" description="Basic and acidic residues" evidence="1">
    <location>
        <begin position="525"/>
        <end position="539"/>
    </location>
</feature>
<feature type="region of interest" description="Disordered" evidence="1">
    <location>
        <begin position="509"/>
        <end position="592"/>
    </location>
</feature>
<keyword evidence="2" id="KW-0812">Transmembrane</keyword>
<evidence type="ECO:0000313" key="3">
    <source>
        <dbReference type="EMBL" id="KAK3672698.1"/>
    </source>
</evidence>
<feature type="compositionally biased region" description="Polar residues" evidence="1">
    <location>
        <begin position="739"/>
        <end position="755"/>
    </location>
</feature>
<feature type="region of interest" description="Disordered" evidence="1">
    <location>
        <begin position="617"/>
        <end position="783"/>
    </location>
</feature>
<evidence type="ECO:0000256" key="2">
    <source>
        <dbReference type="SAM" id="Phobius"/>
    </source>
</evidence>
<reference evidence="3" key="1">
    <citation type="submission" date="2023-07" db="EMBL/GenBank/DDBJ databases">
        <title>Black Yeasts Isolated from many extreme environments.</title>
        <authorList>
            <person name="Coleine C."/>
            <person name="Stajich J.E."/>
            <person name="Selbmann L."/>
        </authorList>
    </citation>
    <scope>NUCLEOTIDE SEQUENCE</scope>
    <source>
        <strain evidence="3">CCFEE 5485</strain>
    </source>
</reference>
<dbReference type="Proteomes" id="UP001274830">
    <property type="component" value="Unassembled WGS sequence"/>
</dbReference>
<dbReference type="InterPro" id="IPR015915">
    <property type="entry name" value="Kelch-typ_b-propeller"/>
</dbReference>
<feature type="compositionally biased region" description="Polar residues" evidence="1">
    <location>
        <begin position="439"/>
        <end position="450"/>
    </location>
</feature>
<evidence type="ECO:0000313" key="4">
    <source>
        <dbReference type="Proteomes" id="UP001274830"/>
    </source>
</evidence>
<gene>
    <name evidence="3" type="ORF">LTR78_007510</name>
</gene>
<feature type="region of interest" description="Disordered" evidence="1">
    <location>
        <begin position="324"/>
        <end position="355"/>
    </location>
</feature>
<proteinExistence type="predicted"/>
<feature type="transmembrane region" description="Helical" evidence="2">
    <location>
        <begin position="368"/>
        <end position="389"/>
    </location>
</feature>
<accession>A0AAE0TUG6</accession>
<dbReference type="AlphaFoldDB" id="A0AAE0TUG6"/>
<dbReference type="SUPFAM" id="SSF117281">
    <property type="entry name" value="Kelch motif"/>
    <property type="match status" value="1"/>
</dbReference>
<feature type="compositionally biased region" description="Low complexity" evidence="1">
    <location>
        <begin position="332"/>
        <end position="351"/>
    </location>
</feature>
<feature type="compositionally biased region" description="Basic and acidic residues" evidence="1">
    <location>
        <begin position="693"/>
        <end position="704"/>
    </location>
</feature>